<evidence type="ECO:0000313" key="1">
    <source>
        <dbReference type="EMBL" id="AFC44002.1"/>
    </source>
</evidence>
<dbReference type="PATRIC" id="fig|487521.10.peg.2797"/>
<evidence type="ECO:0000313" key="2">
    <source>
        <dbReference type="Proteomes" id="UP000008004"/>
    </source>
</evidence>
<dbReference type="Proteomes" id="UP000008004">
    <property type="component" value="Chromosome"/>
</dbReference>
<protein>
    <submittedName>
        <fullName evidence="1">Uncharacterized protein</fullName>
    </submittedName>
</protein>
<dbReference type="HOGENOM" id="CLU_127066_0_0_11"/>
<gene>
    <name evidence="1" type="ordered locus">OCU_27830</name>
</gene>
<dbReference type="KEGG" id="mia:OCU_27830"/>
<accession>H8INQ4</accession>
<reference evidence="1 2" key="1">
    <citation type="journal article" date="2012" name="J. Bacteriol.">
        <title>Complete genome sequence of Mycobacterium intracellulare strain ATCC 13950T.</title>
        <authorList>
            <person name="Kim B.J."/>
            <person name="Choi B.S."/>
            <person name="Lim J.S."/>
            <person name="Choi I.Y."/>
            <person name="Lee J.H."/>
            <person name="Chun J."/>
            <person name="Kook Y.H."/>
            <person name="Kim B.J."/>
        </authorList>
    </citation>
    <scope>NUCLEOTIDE SEQUENCE [LARGE SCALE GENOMIC DNA]</scope>
    <source>
        <strain evidence="2">ATCC 13950 / DSM 43223 / JCM 6384 / NCTC 13025 / 3600</strain>
    </source>
</reference>
<organism evidence="1 2">
    <name type="scientific">Mycobacterium intracellulare (strain ATCC 13950 / DSM 43223 / JCM 6384 / NCTC 13025 / 3600)</name>
    <dbReference type="NCBI Taxonomy" id="487521"/>
    <lineage>
        <taxon>Bacteria</taxon>
        <taxon>Bacillati</taxon>
        <taxon>Actinomycetota</taxon>
        <taxon>Actinomycetes</taxon>
        <taxon>Mycobacteriales</taxon>
        <taxon>Mycobacteriaceae</taxon>
        <taxon>Mycobacterium</taxon>
        <taxon>Mycobacterium avium complex (MAC)</taxon>
    </lineage>
</organism>
<dbReference type="EMBL" id="CP003322">
    <property type="protein sequence ID" value="AFC44002.1"/>
    <property type="molecule type" value="Genomic_DNA"/>
</dbReference>
<proteinExistence type="predicted"/>
<dbReference type="eggNOG" id="ENOG5031IUB">
    <property type="taxonomic scope" value="Bacteria"/>
</dbReference>
<dbReference type="AlphaFoldDB" id="H8INQ4"/>
<name>H8INQ4_MYCIA</name>
<sequence>MTIRFHRYVRPAGRLIWSWSSAILDESTSRQPDQGAAMVGLGQIALDSAPVFGGVMLAVAAGQFKGPDYRGMIKQDMDLLDRLPPDATDRRADLQRTIDARIDDMVEAADRSRALRRAALSYQGNWRDGAAALRGVVHHRLVEREPCQKQLAAHVHSVDRPVGGRRRLRVPRGAACGECVRP</sequence>